<dbReference type="RefSeq" id="WP_349244769.1">
    <property type="nucleotide sequence ID" value="NZ_JASCXX010000010.1"/>
</dbReference>
<feature type="domain" description="Alpha-L-rhamnosidase C-terminal" evidence="7">
    <location>
        <begin position="976"/>
        <end position="1019"/>
    </location>
</feature>
<dbReference type="SUPFAM" id="SSF48208">
    <property type="entry name" value="Six-hairpin glycosidases"/>
    <property type="match status" value="1"/>
</dbReference>
<feature type="domain" description="Alpha-L-rhamnosidase concanavalin-like" evidence="4">
    <location>
        <begin position="536"/>
        <end position="632"/>
    </location>
</feature>
<dbReference type="AlphaFoldDB" id="A0AAW6TUE7"/>
<dbReference type="InterPro" id="IPR035396">
    <property type="entry name" value="Bac_rhamnosid6H"/>
</dbReference>
<dbReference type="Pfam" id="PF25788">
    <property type="entry name" value="Ig_Rha78A_N"/>
    <property type="match status" value="1"/>
</dbReference>
<comment type="caution">
    <text evidence="8">The sequence shown here is derived from an EMBL/GenBank/DDBJ whole genome shotgun (WGS) entry which is preliminary data.</text>
</comment>
<evidence type="ECO:0000256" key="2">
    <source>
        <dbReference type="ARBA" id="ARBA00012652"/>
    </source>
</evidence>
<dbReference type="EMBL" id="JASCXX010000010">
    <property type="protein sequence ID" value="MDI6449361.1"/>
    <property type="molecule type" value="Genomic_DNA"/>
</dbReference>
<dbReference type="Pfam" id="PF17389">
    <property type="entry name" value="Bac_rhamnosid6H"/>
    <property type="match status" value="1"/>
</dbReference>
<dbReference type="GO" id="GO:0030596">
    <property type="term" value="F:alpha-L-rhamnosidase activity"/>
    <property type="evidence" value="ECO:0007669"/>
    <property type="project" value="UniProtKB-EC"/>
</dbReference>
<comment type="catalytic activity">
    <reaction evidence="1">
        <text>Hydrolysis of terminal non-reducing alpha-L-rhamnose residues in alpha-L-rhamnosides.</text>
        <dbReference type="EC" id="3.2.1.40"/>
    </reaction>
</comment>
<dbReference type="Pfam" id="PF17390">
    <property type="entry name" value="Bac_rhamnosid_C"/>
    <property type="match status" value="1"/>
</dbReference>
<dbReference type="PANTHER" id="PTHR33307">
    <property type="entry name" value="ALPHA-RHAMNOSIDASE (EUROFUNG)"/>
    <property type="match status" value="1"/>
</dbReference>
<reference evidence="8" key="1">
    <citation type="submission" date="2023-05" db="EMBL/GenBank/DDBJ databases">
        <title>Anaerotaeda fermentans gen. nov., sp. nov., a novel anaerobic planctomycete of the new family within the order Sedimentisphaerales isolated from Taman Peninsula, Russia.</title>
        <authorList>
            <person name="Khomyakova M.A."/>
            <person name="Merkel A.Y."/>
            <person name="Slobodkin A.I."/>
        </authorList>
    </citation>
    <scope>NUCLEOTIDE SEQUENCE</scope>
    <source>
        <strain evidence="8">M17dextr</strain>
    </source>
</reference>
<organism evidence="8 9">
    <name type="scientific">Anaerobaca lacustris</name>
    <dbReference type="NCBI Taxonomy" id="3044600"/>
    <lineage>
        <taxon>Bacteria</taxon>
        <taxon>Pseudomonadati</taxon>
        <taxon>Planctomycetota</taxon>
        <taxon>Phycisphaerae</taxon>
        <taxon>Sedimentisphaerales</taxon>
        <taxon>Anaerobacaceae</taxon>
        <taxon>Anaerobaca</taxon>
    </lineage>
</organism>
<dbReference type="PIRSF" id="PIRSF010631">
    <property type="entry name" value="A-rhamnsds"/>
    <property type="match status" value="1"/>
</dbReference>
<dbReference type="InterPro" id="IPR012341">
    <property type="entry name" value="6hp_glycosidase-like_sf"/>
</dbReference>
<keyword evidence="9" id="KW-1185">Reference proteome</keyword>
<proteinExistence type="predicted"/>
<feature type="domain" description="Alpha-L-rhamnosidase six-hairpin glycosidase" evidence="6">
    <location>
        <begin position="641"/>
        <end position="974"/>
    </location>
</feature>
<dbReference type="InterPro" id="IPR013737">
    <property type="entry name" value="Bac_rhamnosid_N"/>
</dbReference>
<evidence type="ECO:0000259" key="6">
    <source>
        <dbReference type="Pfam" id="PF17389"/>
    </source>
</evidence>
<evidence type="ECO:0000313" key="8">
    <source>
        <dbReference type="EMBL" id="MDI6449361.1"/>
    </source>
</evidence>
<dbReference type="Gene3D" id="2.60.40.10">
    <property type="entry name" value="Immunoglobulins"/>
    <property type="match status" value="1"/>
</dbReference>
<dbReference type="Proteomes" id="UP001431776">
    <property type="component" value="Unassembled WGS sequence"/>
</dbReference>
<dbReference type="InterPro" id="IPR013783">
    <property type="entry name" value="Ig-like_fold"/>
</dbReference>
<dbReference type="Pfam" id="PF05592">
    <property type="entry name" value="Bac_rhamnosid"/>
    <property type="match status" value="1"/>
</dbReference>
<evidence type="ECO:0000313" key="9">
    <source>
        <dbReference type="Proteomes" id="UP001431776"/>
    </source>
</evidence>
<dbReference type="Pfam" id="PF08531">
    <property type="entry name" value="Bac_rhamnosid_N"/>
    <property type="match status" value="1"/>
</dbReference>
<keyword evidence="3 8" id="KW-0378">Hydrolase</keyword>
<dbReference type="PANTHER" id="PTHR33307:SF6">
    <property type="entry name" value="ALPHA-RHAMNOSIDASE (EUROFUNG)-RELATED"/>
    <property type="match status" value="1"/>
</dbReference>
<dbReference type="InterPro" id="IPR035398">
    <property type="entry name" value="Bac_rhamnosid_C"/>
</dbReference>
<dbReference type="Gene3D" id="1.50.10.10">
    <property type="match status" value="1"/>
</dbReference>
<sequence length="1106" mass="122458">MRTWTIILLAAVILWPSVPVAGGLFGGRLFSRGGGLTPDELRCEYLVDPLGIDVVEPRLSWTVRSNQRGQRQSAYRVLVASSRELIDKKVGDLWDSGMVVSDRTTHVVYAGKPLRSQMQCFWTVRVWDKDDEPSAWSKVASWSMGLLDPDDWKARWIGFDASRQRKAAAEKVDLSKASWIWYPEGDATAAVPVGHRLFRKEFTVPEGREIVSAACAVTADNWFKLYVNGRPVRDGGNFKEARVVDIKDSLVAGRNVLAVDAANQGDAANPAGVLAVLNLRFADGSATVIVSDGSWRTAQSAPTDWMMPPFDAGDWEHVAIAAAYGAGPWGEISLDTAELFLPPVQLLRTRFVLDKPVRRATVYASALGDYRLYLNGRPVGDAYFTPGWTDYRIRVYYNTFDVTRQLKKGFNAMGAMLADGWYSGYIGWYHARDHYGTDPRFAAQLVIEFTDGTARVVTTDGSWKATGGPVLEADFLMGETYDARKEVLAWSEADLDESPWSGVNVTNRIDARLEAYPGVPVRRFKEIKPVAMTEPTPDAFVFDMGTNFAGFARLQVNGAEAGQKVVLRFAERLNPDGTIYTTNLRGARATDTYICRGQGKETWQPEFTFHGFQYVEVTGYPGRPRLSDITGIELTSDTPVAGKFECSDATANTLYRNICQTQRANFIEVPTDCPQRDERLGWTGDAQIYVRTATYNADVAAFFTKWLVDLEDARLPNGAFPDVAPRLVAEGGGTAAWGDAGVICPWTIYQVYGDKRVLSRHYDAMAGWVDYCKGTAKDLLRPAQGYGDWLSIEADTPKDVLATAYFANSTRLVAQAAEVLGKREDAKKYRELFEAVRRAFNEAYVEHDGRIKGETQTVYVLALAFDLLSEEKQAMAVEHLVGDIRARNWHLSTGFVGTKDLMATLTRFGQTNVAYALFHNTTFPSWGFSIQHGATSIWERWDGWTPEKGFQDPGMNSFAHYSFGAVAEWMFKTIGGIDTHGPGYKHIIIRPRPEGRLSWAKTSYDSIRGPIATSWTVRKTADRGGWDLARHPLISGQNSVTQFTLDVTIPANTTATVYIPTADAAAITEGGRPVMNAEGVLFIGAEGDSAKFEIGSGTYTFKSQLP</sequence>
<evidence type="ECO:0000259" key="4">
    <source>
        <dbReference type="Pfam" id="PF05592"/>
    </source>
</evidence>
<feature type="domain" description="Bacterial alpha-L-rhamnosidase N-terminal" evidence="5">
    <location>
        <begin position="355"/>
        <end position="523"/>
    </location>
</feature>
<name>A0AAW6TUE7_9BACT</name>
<dbReference type="Gene3D" id="2.60.420.10">
    <property type="entry name" value="Maltose phosphorylase, domain 3"/>
    <property type="match status" value="1"/>
</dbReference>
<evidence type="ECO:0000256" key="1">
    <source>
        <dbReference type="ARBA" id="ARBA00001445"/>
    </source>
</evidence>
<dbReference type="SUPFAM" id="SSF49785">
    <property type="entry name" value="Galactose-binding domain-like"/>
    <property type="match status" value="1"/>
</dbReference>
<evidence type="ECO:0000256" key="3">
    <source>
        <dbReference type="ARBA" id="ARBA00022801"/>
    </source>
</evidence>
<evidence type="ECO:0000259" key="7">
    <source>
        <dbReference type="Pfam" id="PF17390"/>
    </source>
</evidence>
<dbReference type="InterPro" id="IPR008928">
    <property type="entry name" value="6-hairpin_glycosidase_sf"/>
</dbReference>
<accession>A0AAW6TUE7</accession>
<dbReference type="GO" id="GO:0005975">
    <property type="term" value="P:carbohydrate metabolic process"/>
    <property type="evidence" value="ECO:0007669"/>
    <property type="project" value="InterPro"/>
</dbReference>
<protein>
    <recommendedName>
        <fullName evidence="2">alpha-L-rhamnosidase</fullName>
        <ecNumber evidence="2">3.2.1.40</ecNumber>
    </recommendedName>
</protein>
<evidence type="ECO:0000259" key="5">
    <source>
        <dbReference type="Pfam" id="PF08531"/>
    </source>
</evidence>
<dbReference type="InterPro" id="IPR008902">
    <property type="entry name" value="Rhamnosid_concanavalin"/>
</dbReference>
<dbReference type="Gene3D" id="2.60.120.260">
    <property type="entry name" value="Galactose-binding domain-like"/>
    <property type="match status" value="3"/>
</dbReference>
<dbReference type="EC" id="3.2.1.40" evidence="2"/>
<dbReference type="InterPro" id="IPR016007">
    <property type="entry name" value="Alpha_rhamnosid"/>
</dbReference>
<dbReference type="InterPro" id="IPR008979">
    <property type="entry name" value="Galactose-bd-like_sf"/>
</dbReference>
<gene>
    <name evidence="8" type="ORF">QJ522_09940</name>
</gene>